<dbReference type="Proteomes" id="UP000260351">
    <property type="component" value="Unassembled WGS sequence"/>
</dbReference>
<accession>A0A3E1KAF9</accession>
<gene>
    <name evidence="4" type="ORF">DZC52_05245</name>
</gene>
<reference evidence="4 5" key="1">
    <citation type="submission" date="2018-08" db="EMBL/GenBank/DDBJ databases">
        <title>Wenzhouxiangella salilacus sp. nov., a novel bacterium isolated from a saline lake in Xinjiang Province, China.</title>
        <authorList>
            <person name="Han S."/>
        </authorList>
    </citation>
    <scope>NUCLEOTIDE SEQUENCE [LARGE SCALE GENOMIC DNA]</scope>
    <source>
        <strain evidence="4 5">XDB06</strain>
    </source>
</reference>
<evidence type="ECO:0000256" key="1">
    <source>
        <dbReference type="ARBA" id="ARBA00022679"/>
    </source>
</evidence>
<name>A0A3E1KAF9_9GAMM</name>
<dbReference type="OrthoDB" id="9788272at2"/>
<proteinExistence type="predicted"/>
<dbReference type="Pfam" id="PF00483">
    <property type="entry name" value="NTP_transferase"/>
    <property type="match status" value="1"/>
</dbReference>
<keyword evidence="5" id="KW-1185">Reference proteome</keyword>
<dbReference type="CDD" id="cd06422">
    <property type="entry name" value="NTP_transferase_like_1"/>
    <property type="match status" value="1"/>
</dbReference>
<dbReference type="Gene3D" id="3.90.550.10">
    <property type="entry name" value="Spore Coat Polysaccharide Biosynthesis Protein SpsA, Chain A"/>
    <property type="match status" value="1"/>
</dbReference>
<evidence type="ECO:0000313" key="5">
    <source>
        <dbReference type="Proteomes" id="UP000260351"/>
    </source>
</evidence>
<protein>
    <submittedName>
        <fullName evidence="4">Nucleotidyltransferase family protein</fullName>
    </submittedName>
</protein>
<dbReference type="InterPro" id="IPR029044">
    <property type="entry name" value="Nucleotide-diphossugar_trans"/>
</dbReference>
<comment type="caution">
    <text evidence="4">The sequence shown here is derived from an EMBL/GenBank/DDBJ whole genome shotgun (WGS) entry which is preliminary data.</text>
</comment>
<sequence>MILAAGRGERLKPLTDTTPKPLIEVGGKPLIVRHLERLAAAGFEEVVINLAWLGEQIARHLGRGEAFGLDIRYSQEPPGALETAGGIVQALSMLGDAPFLAVSADVLTDYPFERALEIDITDPAHLVLVDNPPHHPSGDFSLDAGRVRAGGAQRLTYSGIAVFDPVLFAGLSPGRRALRPVLEEAIAEGRVGGERYSGIWADIGTPERLAEAQQSVADDD</sequence>
<dbReference type="AlphaFoldDB" id="A0A3E1KAF9"/>
<organism evidence="4 5">
    <name type="scientific">Wenzhouxiangella sediminis</name>
    <dbReference type="NCBI Taxonomy" id="1792836"/>
    <lineage>
        <taxon>Bacteria</taxon>
        <taxon>Pseudomonadati</taxon>
        <taxon>Pseudomonadota</taxon>
        <taxon>Gammaproteobacteria</taxon>
        <taxon>Chromatiales</taxon>
        <taxon>Wenzhouxiangellaceae</taxon>
        <taxon>Wenzhouxiangella</taxon>
    </lineage>
</organism>
<dbReference type="PANTHER" id="PTHR43584:SF8">
    <property type="entry name" value="N-ACETYLMURAMATE ALPHA-1-PHOSPHATE URIDYLYLTRANSFERASE"/>
    <property type="match status" value="1"/>
</dbReference>
<dbReference type="NCBIfam" id="NF045761">
    <property type="entry name" value="NAMPUrTaseMurU"/>
    <property type="match status" value="1"/>
</dbReference>
<evidence type="ECO:0000256" key="2">
    <source>
        <dbReference type="ARBA" id="ARBA00022695"/>
    </source>
</evidence>
<keyword evidence="1 4" id="KW-0808">Transferase</keyword>
<dbReference type="SUPFAM" id="SSF53448">
    <property type="entry name" value="Nucleotide-diphospho-sugar transferases"/>
    <property type="match status" value="1"/>
</dbReference>
<dbReference type="GO" id="GO:0016779">
    <property type="term" value="F:nucleotidyltransferase activity"/>
    <property type="evidence" value="ECO:0007669"/>
    <property type="project" value="UniProtKB-KW"/>
</dbReference>
<dbReference type="PANTHER" id="PTHR43584">
    <property type="entry name" value="NUCLEOTIDYL TRANSFERASE"/>
    <property type="match status" value="1"/>
</dbReference>
<keyword evidence="2" id="KW-0548">Nucleotidyltransferase</keyword>
<evidence type="ECO:0000259" key="3">
    <source>
        <dbReference type="Pfam" id="PF00483"/>
    </source>
</evidence>
<dbReference type="InterPro" id="IPR050065">
    <property type="entry name" value="GlmU-like"/>
</dbReference>
<evidence type="ECO:0000313" key="4">
    <source>
        <dbReference type="EMBL" id="RFF31295.1"/>
    </source>
</evidence>
<dbReference type="EMBL" id="QUZK01000022">
    <property type="protein sequence ID" value="RFF31295.1"/>
    <property type="molecule type" value="Genomic_DNA"/>
</dbReference>
<feature type="domain" description="Nucleotidyl transferase" evidence="3">
    <location>
        <begin position="1"/>
        <end position="217"/>
    </location>
</feature>
<dbReference type="InterPro" id="IPR005835">
    <property type="entry name" value="NTP_transferase_dom"/>
</dbReference>
<dbReference type="InterPro" id="IPR054790">
    <property type="entry name" value="MurU"/>
</dbReference>